<reference evidence="10" key="1">
    <citation type="submission" date="2022-01" db="EMBL/GenBank/DDBJ databases">
        <authorList>
            <person name="King R."/>
        </authorList>
    </citation>
    <scope>NUCLEOTIDE SEQUENCE</scope>
</reference>
<sequence>MLYEILLALLVAVVFANHQKAPGTSTRPVLTDAEASHYTKKAYLQGWTPGKISTNKADYTVGKGGFGTIQAAVNAAIKAGGTKRKYIRILPGTYKQAVLIPQTSVPITIYGTPGKPADVHIVLTQGASLSGSKYAQQVNPHGAFYKEGDPAWKMYHYCASRATIGTSCSGVVSAENDNFEIAYVKIENLCKDSQAVAANAHGDKQNWDHVHFYGYQDTLFTSGKRMYFNKPIITGDVDFIFGQASAVFEEAQIIARGDRPRDSAVIFAPNTPNSQKYGYLVLKSKITADNNIKAKKGCHLARAWDASGTVNPNGQLVIRETEIVDVVNVNAPWDTATSGRKFAGNTAANRNLDDIHFNRFWEYKNTGAGA</sequence>
<dbReference type="InterPro" id="IPR011050">
    <property type="entry name" value="Pectin_lyase_fold/virulence"/>
</dbReference>
<evidence type="ECO:0000256" key="5">
    <source>
        <dbReference type="ARBA" id="ARBA00023085"/>
    </source>
</evidence>
<gene>
    <name evidence="10" type="ORF">CEUTPL_LOCUS3693</name>
</gene>
<protein>
    <recommendedName>
        <fullName evidence="3 8">Pectinesterase</fullName>
        <ecNumber evidence="3 8">3.1.1.11</ecNumber>
    </recommendedName>
</protein>
<dbReference type="GO" id="GO:0030599">
    <property type="term" value="F:pectinesterase activity"/>
    <property type="evidence" value="ECO:0007669"/>
    <property type="project" value="UniProtKB-UniRule"/>
</dbReference>
<dbReference type="InterPro" id="IPR033131">
    <property type="entry name" value="Pectinesterase_Asp_AS"/>
</dbReference>
<dbReference type="PROSITE" id="PS00503">
    <property type="entry name" value="PECTINESTERASE_2"/>
    <property type="match status" value="1"/>
</dbReference>
<dbReference type="PANTHER" id="PTHR31321:SF57">
    <property type="entry name" value="PECTINESTERASE 53-RELATED"/>
    <property type="match status" value="1"/>
</dbReference>
<organism evidence="10 11">
    <name type="scientific">Ceutorhynchus assimilis</name>
    <name type="common">cabbage seed weevil</name>
    <dbReference type="NCBI Taxonomy" id="467358"/>
    <lineage>
        <taxon>Eukaryota</taxon>
        <taxon>Metazoa</taxon>
        <taxon>Ecdysozoa</taxon>
        <taxon>Arthropoda</taxon>
        <taxon>Hexapoda</taxon>
        <taxon>Insecta</taxon>
        <taxon>Pterygota</taxon>
        <taxon>Neoptera</taxon>
        <taxon>Endopterygota</taxon>
        <taxon>Coleoptera</taxon>
        <taxon>Polyphaga</taxon>
        <taxon>Cucujiformia</taxon>
        <taxon>Curculionidae</taxon>
        <taxon>Ceutorhynchinae</taxon>
        <taxon>Ceutorhynchus</taxon>
    </lineage>
</organism>
<evidence type="ECO:0000256" key="4">
    <source>
        <dbReference type="ARBA" id="ARBA00022801"/>
    </source>
</evidence>
<feature type="domain" description="Pectinesterase catalytic" evidence="9">
    <location>
        <begin position="166"/>
        <end position="330"/>
    </location>
</feature>
<keyword evidence="4 8" id="KW-0378">Hydrolase</keyword>
<comment type="pathway">
    <text evidence="1 8">Glycan metabolism; pectin degradation; 2-dehydro-3-deoxy-D-gluconate from pectin: step 1/5.</text>
</comment>
<dbReference type="GO" id="GO:0045490">
    <property type="term" value="P:pectin catabolic process"/>
    <property type="evidence" value="ECO:0007669"/>
    <property type="project" value="UniProtKB-UniRule"/>
</dbReference>
<dbReference type="SUPFAM" id="SSF51126">
    <property type="entry name" value="Pectin lyase-like"/>
    <property type="match status" value="1"/>
</dbReference>
<dbReference type="Gene3D" id="2.160.20.10">
    <property type="entry name" value="Single-stranded right-handed beta-helix, Pectin lyase-like"/>
    <property type="match status" value="1"/>
</dbReference>
<comment type="catalytic activity">
    <reaction evidence="6 8">
        <text>[(1-&gt;4)-alpha-D-galacturonosyl methyl ester](n) + n H2O = [(1-&gt;4)-alpha-D-galacturonosyl](n) + n methanol + n H(+)</text>
        <dbReference type="Rhea" id="RHEA:22380"/>
        <dbReference type="Rhea" id="RHEA-COMP:14570"/>
        <dbReference type="Rhea" id="RHEA-COMP:14573"/>
        <dbReference type="ChEBI" id="CHEBI:15377"/>
        <dbReference type="ChEBI" id="CHEBI:15378"/>
        <dbReference type="ChEBI" id="CHEBI:17790"/>
        <dbReference type="ChEBI" id="CHEBI:140522"/>
        <dbReference type="ChEBI" id="CHEBI:140523"/>
        <dbReference type="EC" id="3.1.1.11"/>
    </reaction>
</comment>
<evidence type="ECO:0000256" key="2">
    <source>
        <dbReference type="ARBA" id="ARBA00008891"/>
    </source>
</evidence>
<dbReference type="EC" id="3.1.1.11" evidence="3 8"/>
<keyword evidence="5 8" id="KW-0063">Aspartyl esterase</keyword>
<dbReference type="Proteomes" id="UP001152799">
    <property type="component" value="Chromosome 12"/>
</dbReference>
<keyword evidence="8" id="KW-0732">Signal</keyword>
<feature type="signal peptide" evidence="8">
    <location>
        <begin position="1"/>
        <end position="16"/>
    </location>
</feature>
<evidence type="ECO:0000313" key="11">
    <source>
        <dbReference type="Proteomes" id="UP001152799"/>
    </source>
</evidence>
<feature type="chain" id="PRO_5040537779" description="Pectinesterase" evidence="8">
    <location>
        <begin position="17"/>
        <end position="370"/>
    </location>
</feature>
<evidence type="ECO:0000256" key="8">
    <source>
        <dbReference type="RuleBase" id="RU000589"/>
    </source>
</evidence>
<evidence type="ECO:0000256" key="3">
    <source>
        <dbReference type="ARBA" id="ARBA00013229"/>
    </source>
</evidence>
<evidence type="ECO:0000256" key="7">
    <source>
        <dbReference type="PROSITE-ProRule" id="PRU10040"/>
    </source>
</evidence>
<dbReference type="InterPro" id="IPR012334">
    <property type="entry name" value="Pectin_lyas_fold"/>
</dbReference>
<dbReference type="EMBL" id="OU892288">
    <property type="protein sequence ID" value="CAG9763023.1"/>
    <property type="molecule type" value="Genomic_DNA"/>
</dbReference>
<dbReference type="OrthoDB" id="2019149at2759"/>
<evidence type="ECO:0000256" key="6">
    <source>
        <dbReference type="ARBA" id="ARBA00047928"/>
    </source>
</evidence>
<dbReference type="AlphaFoldDB" id="A0A9N9MIN4"/>
<keyword evidence="11" id="KW-1185">Reference proteome</keyword>
<evidence type="ECO:0000259" key="9">
    <source>
        <dbReference type="Pfam" id="PF01095"/>
    </source>
</evidence>
<dbReference type="Pfam" id="PF01095">
    <property type="entry name" value="Pectinesterase"/>
    <property type="match status" value="1"/>
</dbReference>
<proteinExistence type="inferred from homology"/>
<accession>A0A9N9MIN4</accession>
<evidence type="ECO:0000256" key="1">
    <source>
        <dbReference type="ARBA" id="ARBA00005184"/>
    </source>
</evidence>
<feature type="active site" evidence="7">
    <location>
        <position position="238"/>
    </location>
</feature>
<comment type="similarity">
    <text evidence="2">Belongs to the pectinesterase family.</text>
</comment>
<evidence type="ECO:0000313" key="10">
    <source>
        <dbReference type="EMBL" id="CAG9763023.1"/>
    </source>
</evidence>
<dbReference type="InterPro" id="IPR000070">
    <property type="entry name" value="Pectinesterase_cat"/>
</dbReference>
<dbReference type="PANTHER" id="PTHR31321">
    <property type="entry name" value="ACYL-COA THIOESTER HYDROLASE YBHC-RELATED"/>
    <property type="match status" value="1"/>
</dbReference>
<name>A0A9N9MIN4_9CUCU</name>
<dbReference type="GO" id="GO:0042545">
    <property type="term" value="P:cell wall modification"/>
    <property type="evidence" value="ECO:0007669"/>
    <property type="project" value="UniProtKB-UniRule"/>
</dbReference>